<dbReference type="PROSITE" id="PS50005">
    <property type="entry name" value="TPR"/>
    <property type="match status" value="7"/>
</dbReference>
<dbReference type="SMART" id="SM00028">
    <property type="entry name" value="TPR"/>
    <property type="match status" value="19"/>
</dbReference>
<dbReference type="InterPro" id="IPR050498">
    <property type="entry name" value="Ycf3"/>
</dbReference>
<feature type="repeat" description="TPR" evidence="3">
    <location>
        <begin position="834"/>
        <end position="867"/>
    </location>
</feature>
<keyword evidence="1" id="KW-0677">Repeat</keyword>
<dbReference type="Proteomes" id="UP000710432">
    <property type="component" value="Unassembled WGS sequence"/>
</dbReference>
<dbReference type="SUPFAM" id="SSF48452">
    <property type="entry name" value="TPR-like"/>
    <property type="match status" value="5"/>
</dbReference>
<organism evidence="5 6">
    <name type="scientific">Microtus ochrogaster</name>
    <name type="common">Prairie vole</name>
    <dbReference type="NCBI Taxonomy" id="79684"/>
    <lineage>
        <taxon>Eukaryota</taxon>
        <taxon>Metazoa</taxon>
        <taxon>Chordata</taxon>
        <taxon>Craniata</taxon>
        <taxon>Vertebrata</taxon>
        <taxon>Euteleostomi</taxon>
        <taxon>Mammalia</taxon>
        <taxon>Eutheria</taxon>
        <taxon>Euarchontoglires</taxon>
        <taxon>Glires</taxon>
        <taxon>Rodentia</taxon>
        <taxon>Myomorpha</taxon>
        <taxon>Muroidea</taxon>
        <taxon>Cricetidae</taxon>
        <taxon>Arvicolinae</taxon>
        <taxon>Microtus</taxon>
    </lineage>
</organism>
<evidence type="ECO:0000256" key="3">
    <source>
        <dbReference type="PROSITE-ProRule" id="PRU00339"/>
    </source>
</evidence>
<evidence type="ECO:0000256" key="1">
    <source>
        <dbReference type="ARBA" id="ARBA00022737"/>
    </source>
</evidence>
<feature type="compositionally biased region" description="Basic and acidic residues" evidence="4">
    <location>
        <begin position="30"/>
        <end position="42"/>
    </location>
</feature>
<dbReference type="PANTHER" id="PTHR44858">
    <property type="entry name" value="TETRATRICOPEPTIDE REPEAT PROTEIN 6"/>
    <property type="match status" value="1"/>
</dbReference>
<keyword evidence="2 3" id="KW-0802">TPR repeat</keyword>
<reference evidence="5" key="1">
    <citation type="submission" date="2020-03" db="EMBL/GenBank/DDBJ databases">
        <title>Studies in the Genomics of Life Span.</title>
        <authorList>
            <person name="Glass D."/>
        </authorList>
    </citation>
    <scope>NUCLEOTIDE SEQUENCE</scope>
    <source>
        <strain evidence="5">LTLLF</strain>
        <tissue evidence="5">Muscle</tissue>
    </source>
</reference>
<evidence type="ECO:0000256" key="2">
    <source>
        <dbReference type="ARBA" id="ARBA00022803"/>
    </source>
</evidence>
<dbReference type="Pfam" id="PF00515">
    <property type="entry name" value="TPR_1"/>
    <property type="match status" value="1"/>
</dbReference>
<dbReference type="Gene3D" id="1.25.40.10">
    <property type="entry name" value="Tetratricopeptide repeat domain"/>
    <property type="match status" value="9"/>
</dbReference>
<feature type="repeat" description="TPR" evidence="3">
    <location>
        <begin position="1334"/>
        <end position="1367"/>
    </location>
</feature>
<dbReference type="EMBL" id="JAATJU010012499">
    <property type="protein sequence ID" value="KAH0518230.1"/>
    <property type="molecule type" value="Genomic_DNA"/>
</dbReference>
<sequence>MSTIPKHFGLTAREESYMFKELEKIRQDSKKEYHQFKQKLADRPLFGASSEDDLEDDQDQEARPRSARAKGKVSWAAKPSSSSTRVQSPERPAEADLQGAPQSTRRGPEKPEPFSPRDFYLRSSAFLRYGPPKAPPVIARQAGTARPALLLRPRSRLKRRHPKSRSEPVSKGAFPLSPAHEARVLGLVRTRYRYRHASSLSSLGSDFDDSGRLRRMRIHTYYLREGMGGSRWVRPSFRNVREGSSTSQGSWPPQATRFFPTSIEEIIASLQSEAQLAADQTIKELIQSILGHNYDLTMEEPWERPSLESGGHCFGCHFFMLFYHTVRYSQVSLQNIYEELPEAMSSIFQIEQEDLLDWGAVGEENLAFKSQEEIDIMPLEDFSKPLEAGRPSLDVKSGRRSTVQVRSSELLQIRGREVKRSQKRKPVVKSLKPRKTVKSQEDKKLIKKIPQAHPVPHLHDLCTTVPAAELPVDLHLASRAYHTPNRTGHKAMLGLLGTSLLDDCCLDEQRDRILYGFPVEKAKYSSVPPVPPEEFPELVQTSQWQAHQPDLQLSGEESAQTSRILTEKISESKESVVILDTYARRSFKRSNSTVELQKEGTPSPFIVKDDIDSNLKQLLFQKRKELERQLAKQRGIFDTSIKGSLETMNESDSLKCLSFSLVELSKKAGITYIVYPRKKKKKILGKGMKFQKLGLVYEQLSKPPKKLERSTSHGVLPEQKKFSLKVPLYERQIRSPSVPMVLNFDQFVQSKGGIPENTDPRTWAMEIFAKDKPQKTPAPVPSFQKEVPEPVIELPKLELSDHIKCDLPQDVIKYYESEVERLTQEIKNEKRIPVFAYCRRGAIYRKLGKLQSAMNDLQETIFLEPLFLNAYWHRHFIYLFQDKINDALDDLNFIHRYNKNHAEAYLSKAEIFREKKEITLAILNYSQAIKCRPKDSDLYFKRGEMYEKTNRVLAIDDYSKCIYYNPKRTDALMKRAMYYFENENWIGTIHDFTALLKIEPQNSHARTIRGRAYFKRSLYKQATQDFSVAIHLDPNNWLALFYRACLFRKTNPLRALQDYSVSALINDGYDNLNCFLHRGILYTQLKLWMLAICDFETVISLERGQYLLMMKSYDLAKFTIYQVAEMNKGLIELTPIQQALIYSFCENHEKAISILEGVTVNRPEISTFALLGKAQMKAKKIKEAVRIFKKALEMFSSSDKGPNATAVLAECLYNLGLCYMEEGNLQMAFDSFTKAVKANPDFAEAFYHRGLCKVKLNKDNSILDFNRAITLNPKHYQSYKLAITDLTTAVNMDKNSYTAFYNRALCYTKINEHEMALRDYGIVLLLDSGEGIALNTYINRGLIYTQLKQYGFALEDFKQAALISETSVSLFQATAMCHHRIKEFEGAVDFFTRAVKINTCFLDAYIGRGNSYMEYGRDDALKQAQKDFLKALHIDPSCLKARISLCYNLQAQGKFQKAWNHFTIAIEAEPKSYLAYEGRAVICLQMSNNFAAMQDINAAIKASDYFSKALEFNPENEYALMNRAVTNTILKKYEEAEKDFSCAVDLCPHWAALYFNRANFHFCLKQYELAEQDLSIALSLKPDDAAMYNLRSQVRGKMGLIEEAMSDYNRALDLEECPPAM</sequence>
<dbReference type="PROSITE" id="PS50293">
    <property type="entry name" value="TPR_REGION"/>
    <property type="match status" value="1"/>
</dbReference>
<dbReference type="InterPro" id="IPR011990">
    <property type="entry name" value="TPR-like_helical_dom_sf"/>
</dbReference>
<name>A0A8J6KXV4_MICOH</name>
<feature type="repeat" description="TPR" evidence="3">
    <location>
        <begin position="902"/>
        <end position="935"/>
    </location>
</feature>
<evidence type="ECO:0000313" key="6">
    <source>
        <dbReference type="Proteomes" id="UP000710432"/>
    </source>
</evidence>
<evidence type="ECO:0000313" key="5">
    <source>
        <dbReference type="EMBL" id="KAH0518230.1"/>
    </source>
</evidence>
<feature type="repeat" description="TPR" evidence="3">
    <location>
        <begin position="1165"/>
        <end position="1198"/>
    </location>
</feature>
<gene>
    <name evidence="5" type="ORF">LTLLF_117755</name>
</gene>
<protein>
    <submittedName>
        <fullName evidence="5">Tetratricopeptide repeat protein 6</fullName>
    </submittedName>
</protein>
<feature type="repeat" description="TPR" evidence="3">
    <location>
        <begin position="1551"/>
        <end position="1584"/>
    </location>
</feature>
<evidence type="ECO:0000256" key="4">
    <source>
        <dbReference type="SAM" id="MobiDB-lite"/>
    </source>
</evidence>
<proteinExistence type="predicted"/>
<feature type="compositionally biased region" description="Acidic residues" evidence="4">
    <location>
        <begin position="50"/>
        <end position="59"/>
    </location>
</feature>
<accession>A0A8J6KXV4</accession>
<feature type="repeat" description="TPR" evidence="3">
    <location>
        <begin position="1209"/>
        <end position="1242"/>
    </location>
</feature>
<comment type="caution">
    <text evidence="5">The sequence shown here is derived from an EMBL/GenBank/DDBJ whole genome shotgun (WGS) entry which is preliminary data.</text>
</comment>
<dbReference type="InterPro" id="IPR019734">
    <property type="entry name" value="TPR_rpt"/>
</dbReference>
<dbReference type="Pfam" id="PF13181">
    <property type="entry name" value="TPR_8"/>
    <property type="match status" value="2"/>
</dbReference>
<dbReference type="PANTHER" id="PTHR44858:SF1">
    <property type="entry name" value="UDP-N-ACETYLGLUCOSAMINE--PEPTIDE N-ACETYLGLUCOSAMINYLTRANSFERASE SPINDLY-RELATED"/>
    <property type="match status" value="1"/>
</dbReference>
<feature type="repeat" description="TPR" evidence="3">
    <location>
        <begin position="1003"/>
        <end position="1036"/>
    </location>
</feature>
<feature type="region of interest" description="Disordered" evidence="4">
    <location>
        <begin position="30"/>
        <end position="117"/>
    </location>
</feature>